<dbReference type="InterPro" id="IPR010982">
    <property type="entry name" value="Lambda_DNA-bd_dom_sf"/>
</dbReference>
<reference evidence="3 4" key="1">
    <citation type="submission" date="2019-07" db="EMBL/GenBank/DDBJ databases">
        <title>The pathways for chlorine oxyanion respiration interact through the shared metabolite chlorate.</title>
        <authorList>
            <person name="Barnum T.P."/>
            <person name="Cheng Y."/>
            <person name="Hill K.A."/>
            <person name="Lucas L.N."/>
            <person name="Carlson H.K."/>
            <person name="Coates J.D."/>
        </authorList>
    </citation>
    <scope>NUCLEOTIDE SEQUENCE [LARGE SCALE GENOMIC DNA]</scope>
    <source>
        <strain evidence="3 4">BK-1</strain>
    </source>
</reference>
<dbReference type="GO" id="GO:0003700">
    <property type="term" value="F:DNA-binding transcription factor activity"/>
    <property type="evidence" value="ECO:0007669"/>
    <property type="project" value="TreeGrafter"/>
</dbReference>
<evidence type="ECO:0000313" key="4">
    <source>
        <dbReference type="Proteomes" id="UP000316649"/>
    </source>
</evidence>
<dbReference type="InterPro" id="IPR014710">
    <property type="entry name" value="RmlC-like_jellyroll"/>
</dbReference>
<dbReference type="GO" id="GO:0003677">
    <property type="term" value="F:DNA binding"/>
    <property type="evidence" value="ECO:0007669"/>
    <property type="project" value="UniProtKB-KW"/>
</dbReference>
<dbReference type="InterPro" id="IPR050807">
    <property type="entry name" value="TransReg_Diox_bact_type"/>
</dbReference>
<accession>A0A557SJV9</accession>
<dbReference type="InterPro" id="IPR011051">
    <property type="entry name" value="RmlC_Cupin_sf"/>
</dbReference>
<dbReference type="EMBL" id="VMNH01000004">
    <property type="protein sequence ID" value="TVO77699.1"/>
    <property type="molecule type" value="Genomic_DNA"/>
</dbReference>
<keyword evidence="4" id="KW-1185">Reference proteome</keyword>
<feature type="domain" description="HTH cro/C1-type" evidence="2">
    <location>
        <begin position="19"/>
        <end position="73"/>
    </location>
</feature>
<sequence length="193" mass="21140">MLVTRGIVWMISNLVGNRIRELRARRNITQQQLADTANIPRATLATIEKDESNPSLAAVYKIAVALNCTIDDLLEKQHDRVEMIRDADMGRVESGDGNYRATTVSPMTNPAYSQQIFTLKAKSTYVGKPHPPGSEEYLHILNGSLTLEVAGQHIPLSKGDSAHFKGNIGHSYHNTGKNTVQGIVTIIAFSESG</sequence>
<dbReference type="AlphaFoldDB" id="A0A557SJV9"/>
<dbReference type="SUPFAM" id="SSF47413">
    <property type="entry name" value="lambda repressor-like DNA-binding domains"/>
    <property type="match status" value="1"/>
</dbReference>
<dbReference type="GO" id="GO:0005829">
    <property type="term" value="C:cytosol"/>
    <property type="evidence" value="ECO:0007669"/>
    <property type="project" value="TreeGrafter"/>
</dbReference>
<keyword evidence="1" id="KW-0238">DNA-binding</keyword>
<dbReference type="SMART" id="SM00530">
    <property type="entry name" value="HTH_XRE"/>
    <property type="match status" value="1"/>
</dbReference>
<dbReference type="InterPro" id="IPR013096">
    <property type="entry name" value="Cupin_2"/>
</dbReference>
<dbReference type="Gene3D" id="1.10.260.40">
    <property type="entry name" value="lambda repressor-like DNA-binding domains"/>
    <property type="match status" value="1"/>
</dbReference>
<gene>
    <name evidence="3" type="ORF">FHP88_02545</name>
</gene>
<dbReference type="OrthoDB" id="3034420at2"/>
<dbReference type="PANTHER" id="PTHR46797">
    <property type="entry name" value="HTH-TYPE TRANSCRIPTIONAL REGULATOR"/>
    <property type="match status" value="1"/>
</dbReference>
<protein>
    <submittedName>
        <fullName evidence="3">Helix-turn-helix domain-containing protein</fullName>
    </submittedName>
</protein>
<proteinExistence type="predicted"/>
<name>A0A557SJV9_9GAMM</name>
<evidence type="ECO:0000256" key="1">
    <source>
        <dbReference type="ARBA" id="ARBA00023125"/>
    </source>
</evidence>
<evidence type="ECO:0000259" key="2">
    <source>
        <dbReference type="PROSITE" id="PS50943"/>
    </source>
</evidence>
<evidence type="ECO:0000313" key="3">
    <source>
        <dbReference type="EMBL" id="TVO77699.1"/>
    </source>
</evidence>
<dbReference type="Pfam" id="PF01381">
    <property type="entry name" value="HTH_3"/>
    <property type="match status" value="1"/>
</dbReference>
<dbReference type="CDD" id="cd02209">
    <property type="entry name" value="cupin_XRE_C"/>
    <property type="match status" value="1"/>
</dbReference>
<comment type="caution">
    <text evidence="3">The sequence shown here is derived from an EMBL/GenBank/DDBJ whole genome shotgun (WGS) entry which is preliminary data.</text>
</comment>
<dbReference type="PANTHER" id="PTHR46797:SF24">
    <property type="entry name" value="DNA-BINDING PHAGE PROTEIN"/>
    <property type="match status" value="1"/>
</dbReference>
<dbReference type="InterPro" id="IPR001387">
    <property type="entry name" value="Cro/C1-type_HTH"/>
</dbReference>
<dbReference type="CDD" id="cd00093">
    <property type="entry name" value="HTH_XRE"/>
    <property type="match status" value="1"/>
</dbReference>
<dbReference type="Proteomes" id="UP000316649">
    <property type="component" value="Unassembled WGS sequence"/>
</dbReference>
<organism evidence="3 4">
    <name type="scientific">Sedimenticola selenatireducens</name>
    <dbReference type="NCBI Taxonomy" id="191960"/>
    <lineage>
        <taxon>Bacteria</taxon>
        <taxon>Pseudomonadati</taxon>
        <taxon>Pseudomonadota</taxon>
        <taxon>Gammaproteobacteria</taxon>
        <taxon>Chromatiales</taxon>
        <taxon>Sedimenticolaceae</taxon>
        <taxon>Sedimenticola</taxon>
    </lineage>
</organism>
<dbReference type="PROSITE" id="PS50943">
    <property type="entry name" value="HTH_CROC1"/>
    <property type="match status" value="1"/>
</dbReference>
<dbReference type="Pfam" id="PF07883">
    <property type="entry name" value="Cupin_2"/>
    <property type="match status" value="1"/>
</dbReference>
<dbReference type="Gene3D" id="2.60.120.10">
    <property type="entry name" value="Jelly Rolls"/>
    <property type="match status" value="1"/>
</dbReference>
<dbReference type="SUPFAM" id="SSF51182">
    <property type="entry name" value="RmlC-like cupins"/>
    <property type="match status" value="1"/>
</dbReference>